<keyword evidence="2" id="KW-1185">Reference proteome</keyword>
<dbReference type="RefSeq" id="WP_377262559.1">
    <property type="nucleotide sequence ID" value="NZ_JBHMAA010000017.1"/>
</dbReference>
<sequence>MKAELVIRERIVFRDGAIMEIKIWRVPEKVPPSQHFLKYSLFYGRPGERSVGYDNERDKGDHRHYGSHRFISIEQMLVDFRQDVEAIRGEKI</sequence>
<organism evidence="1 2">
    <name type="scientific">Rhizobium puerariae</name>
    <dbReference type="NCBI Taxonomy" id="1585791"/>
    <lineage>
        <taxon>Bacteria</taxon>
        <taxon>Pseudomonadati</taxon>
        <taxon>Pseudomonadota</taxon>
        <taxon>Alphaproteobacteria</taxon>
        <taxon>Hyphomicrobiales</taxon>
        <taxon>Rhizobiaceae</taxon>
        <taxon>Rhizobium/Agrobacterium group</taxon>
        <taxon>Rhizobium</taxon>
    </lineage>
</organism>
<dbReference type="InterPro" id="IPR045397">
    <property type="entry name" value="TumE-like"/>
</dbReference>
<comment type="caution">
    <text evidence="1">The sequence shown here is derived from an EMBL/GenBank/DDBJ whole genome shotgun (WGS) entry which is preliminary data.</text>
</comment>
<dbReference type="Proteomes" id="UP001589692">
    <property type="component" value="Unassembled WGS sequence"/>
</dbReference>
<proteinExistence type="predicted"/>
<protein>
    <submittedName>
        <fullName evidence="1">DUF6516 family protein</fullName>
    </submittedName>
</protein>
<accession>A0ABV6AJZ0</accession>
<evidence type="ECO:0000313" key="2">
    <source>
        <dbReference type="Proteomes" id="UP001589692"/>
    </source>
</evidence>
<dbReference type="Pfam" id="PF20126">
    <property type="entry name" value="TumE"/>
    <property type="match status" value="1"/>
</dbReference>
<name>A0ABV6AJZ0_9HYPH</name>
<gene>
    <name evidence="1" type="ORF">ACFFP0_16015</name>
</gene>
<evidence type="ECO:0000313" key="1">
    <source>
        <dbReference type="EMBL" id="MFB9950364.1"/>
    </source>
</evidence>
<dbReference type="EMBL" id="JBHMAA010000017">
    <property type="protein sequence ID" value="MFB9950364.1"/>
    <property type="molecule type" value="Genomic_DNA"/>
</dbReference>
<reference evidence="1 2" key="1">
    <citation type="submission" date="2024-09" db="EMBL/GenBank/DDBJ databases">
        <authorList>
            <person name="Sun Q."/>
            <person name="Mori K."/>
        </authorList>
    </citation>
    <scope>NUCLEOTIDE SEQUENCE [LARGE SCALE GENOMIC DNA]</scope>
    <source>
        <strain evidence="1 2">TBRC 4938</strain>
    </source>
</reference>